<comment type="caution">
    <text evidence="2">The sequence shown here is derived from an EMBL/GenBank/DDBJ whole genome shotgun (WGS) entry which is preliminary data.</text>
</comment>
<feature type="region of interest" description="Disordered" evidence="1">
    <location>
        <begin position="1"/>
        <end position="24"/>
    </location>
</feature>
<feature type="region of interest" description="Disordered" evidence="1">
    <location>
        <begin position="535"/>
        <end position="554"/>
    </location>
</feature>
<evidence type="ECO:0000313" key="2">
    <source>
        <dbReference type="EMBL" id="KAJ3742614.1"/>
    </source>
</evidence>
<dbReference type="AlphaFoldDB" id="A0A9W8NX33"/>
<evidence type="ECO:0000256" key="1">
    <source>
        <dbReference type="SAM" id="MobiDB-lite"/>
    </source>
</evidence>
<reference evidence="2 3" key="1">
    <citation type="journal article" date="2023" name="Proc. Natl. Acad. Sci. U.S.A.">
        <title>A global phylogenomic analysis of the shiitake genus Lentinula.</title>
        <authorList>
            <person name="Sierra-Patev S."/>
            <person name="Min B."/>
            <person name="Naranjo-Ortiz M."/>
            <person name="Looney B."/>
            <person name="Konkel Z."/>
            <person name="Slot J.C."/>
            <person name="Sakamoto Y."/>
            <person name="Steenwyk J.L."/>
            <person name="Rokas A."/>
            <person name="Carro J."/>
            <person name="Camarero S."/>
            <person name="Ferreira P."/>
            <person name="Molpeceres G."/>
            <person name="Ruiz-Duenas F.J."/>
            <person name="Serrano A."/>
            <person name="Henrissat B."/>
            <person name="Drula E."/>
            <person name="Hughes K.W."/>
            <person name="Mata J.L."/>
            <person name="Ishikawa N.K."/>
            <person name="Vargas-Isla R."/>
            <person name="Ushijima S."/>
            <person name="Smith C.A."/>
            <person name="Donoghue J."/>
            <person name="Ahrendt S."/>
            <person name="Andreopoulos W."/>
            <person name="He G."/>
            <person name="LaButti K."/>
            <person name="Lipzen A."/>
            <person name="Ng V."/>
            <person name="Riley R."/>
            <person name="Sandor L."/>
            <person name="Barry K."/>
            <person name="Martinez A.T."/>
            <person name="Xiao Y."/>
            <person name="Gibbons J.G."/>
            <person name="Terashima K."/>
            <person name="Grigoriev I.V."/>
            <person name="Hibbett D."/>
        </authorList>
    </citation>
    <scope>NUCLEOTIDE SEQUENCE [LARGE SCALE GENOMIC DNA]</scope>
    <source>
        <strain evidence="2 3">TFB7810</strain>
    </source>
</reference>
<proteinExistence type="predicted"/>
<dbReference type="PANTHER" id="PTHR33129:SF1">
    <property type="entry name" value="ATP-BINDING PROTEIN"/>
    <property type="match status" value="1"/>
</dbReference>
<feature type="compositionally biased region" description="Basic residues" evidence="1">
    <location>
        <begin position="603"/>
        <end position="615"/>
    </location>
</feature>
<organism evidence="2 3">
    <name type="scientific">Lentinula detonsa</name>
    <dbReference type="NCBI Taxonomy" id="2804962"/>
    <lineage>
        <taxon>Eukaryota</taxon>
        <taxon>Fungi</taxon>
        <taxon>Dikarya</taxon>
        <taxon>Basidiomycota</taxon>
        <taxon>Agaricomycotina</taxon>
        <taxon>Agaricomycetes</taxon>
        <taxon>Agaricomycetidae</taxon>
        <taxon>Agaricales</taxon>
        <taxon>Marasmiineae</taxon>
        <taxon>Omphalotaceae</taxon>
        <taxon>Lentinula</taxon>
    </lineage>
</organism>
<evidence type="ECO:0000313" key="3">
    <source>
        <dbReference type="Proteomes" id="UP001142393"/>
    </source>
</evidence>
<gene>
    <name evidence="2" type="ORF">DFH05DRAFT_1527186</name>
</gene>
<dbReference type="EMBL" id="JANVFU010000010">
    <property type="protein sequence ID" value="KAJ3742614.1"/>
    <property type="molecule type" value="Genomic_DNA"/>
</dbReference>
<feature type="region of interest" description="Disordered" evidence="1">
    <location>
        <begin position="753"/>
        <end position="792"/>
    </location>
</feature>
<keyword evidence="3" id="KW-1185">Reference proteome</keyword>
<sequence>MSAISSEPSDPANPTGPMWQELRSSDPNDHRKVWVFRWIEDHFIVRQEFHDALLSIIRWLTDLKEERRTELSFTRSDDVGKHATYPNPFKDSQPHLTAGVVITGPPGIGKSAFLHYLVALRVAMNLPTLFASGQQVYFWENGHLFLGTMPLNQGLLAIRIPQDTWILVDSNNTPFSYTSSVPEELYNLRRFIVQAASPRMQRMGWMSKVDYPLTYFTMEEFSLEELMIKIRRPIAPDMDCVREFHRKFGGSCRDVFQHGFTQSDMQLFESSLREKASLLSIRELEDLIHLKNHPVPVSDGISHALVSAFPIGDWNRGHFTKRSPSPTIAQIVFDAYSRYHENNKRETFEALMQLKGGGRSVAAYYYDTHFHTYLLRADSLKCYPMKPPHRKRGLGQTTRFWTSTWEPSIQAPLTLSLRLPGTGPIPHLDFSIESPLTIQPRTYYCPTTRTMPTFDSFFASTPTHAVVFQASIALTHDVNKKGLYWLHERGIRTMEYVYISPTLHDDVTIPFPASVPDLLEYPGLDYELVVRPSSNAGPSDAAHTSTSNAEVNDEDDQDIPKIVAIYHAILDVSDPPKETRHRRLVKTLPSEAGGSSLPQPLPKRARKGQRKGKGKGKQEGKEQGFGWDAPHAIAFRTVPDLRITIVQWRVFVFSERSQIDASALNPAPNTMFTSLRNMLPLRQEPPRQMTDDMRSGSVGPENSSEDEPQASVTVVAAKMAKLHLESPPQSPRSQHAAGIAVLRVDEDSMPGSFLLDGAADSPHSSTNAQKLSRPVTDSDFLRRSSSNKRIRGVNIAAPTQPAAAQTAVDVHDRFQPDAMDSSAPELELDISSLCSGKLSGILISHEKISAVDYGSPLLRSPSI</sequence>
<accession>A0A9W8NX33</accession>
<name>A0A9W8NX33_9AGAR</name>
<dbReference type="Proteomes" id="UP001142393">
    <property type="component" value="Unassembled WGS sequence"/>
</dbReference>
<feature type="region of interest" description="Disordered" evidence="1">
    <location>
        <begin position="685"/>
        <end position="710"/>
    </location>
</feature>
<dbReference type="InterPro" id="IPR052980">
    <property type="entry name" value="Crinkler_effector"/>
</dbReference>
<dbReference type="PANTHER" id="PTHR33129">
    <property type="entry name" value="PROTEIN KINASE DOMAIN-CONTAINING PROTEIN-RELATED"/>
    <property type="match status" value="1"/>
</dbReference>
<feature type="region of interest" description="Disordered" evidence="1">
    <location>
        <begin position="586"/>
        <end position="625"/>
    </location>
</feature>
<feature type="compositionally biased region" description="Polar residues" evidence="1">
    <location>
        <begin position="535"/>
        <end position="550"/>
    </location>
</feature>
<protein>
    <submittedName>
        <fullName evidence="2">Uncharacterized protein</fullName>
    </submittedName>
</protein>